<dbReference type="InterPro" id="IPR000299">
    <property type="entry name" value="FERM_domain"/>
</dbReference>
<keyword evidence="3" id="KW-1185">Reference proteome</keyword>
<dbReference type="Pfam" id="PF09380">
    <property type="entry name" value="FERM_C"/>
    <property type="match status" value="1"/>
</dbReference>
<evidence type="ECO:0000259" key="1">
    <source>
        <dbReference type="PROSITE" id="PS50057"/>
    </source>
</evidence>
<dbReference type="PANTHER" id="PTHR23280">
    <property type="entry name" value="4.1 G PROTEIN"/>
    <property type="match status" value="1"/>
</dbReference>
<accession>A0A0R3TZS9</accession>
<gene>
    <name evidence="2" type="ORF">HNAJ_LOCUS13352</name>
</gene>
<dbReference type="PROSITE" id="PS50057">
    <property type="entry name" value="FERM_3"/>
    <property type="match status" value="1"/>
</dbReference>
<sequence>MQTATKGVTLRKKIFQNEILEIRGSYVPATAELEYLQIARRLELYGIHPEGVTDRNRTKLNIGVSFQGISVLLEMKRIYLYTWDNVEKIVFSGKTFSVSLKHRPVSFSISEIISSPY</sequence>
<dbReference type="Gene3D" id="2.30.29.30">
    <property type="entry name" value="Pleckstrin-homology domain (PH domain)/Phosphotyrosine-binding domain (PTB)"/>
    <property type="match status" value="1"/>
</dbReference>
<evidence type="ECO:0000313" key="4">
    <source>
        <dbReference type="WBParaSite" id="HNAJ_0001337801-mRNA-1"/>
    </source>
</evidence>
<feature type="domain" description="FERM" evidence="1">
    <location>
        <begin position="1"/>
        <end position="117"/>
    </location>
</feature>
<dbReference type="STRING" id="102285.A0A0R3TZS9"/>
<evidence type="ECO:0000313" key="2">
    <source>
        <dbReference type="EMBL" id="VDO15662.1"/>
    </source>
</evidence>
<dbReference type="InterPro" id="IPR011993">
    <property type="entry name" value="PH-like_dom_sf"/>
</dbReference>
<organism evidence="4">
    <name type="scientific">Rodentolepis nana</name>
    <name type="common">Dwarf tapeworm</name>
    <name type="synonym">Hymenolepis nana</name>
    <dbReference type="NCBI Taxonomy" id="102285"/>
    <lineage>
        <taxon>Eukaryota</taxon>
        <taxon>Metazoa</taxon>
        <taxon>Spiralia</taxon>
        <taxon>Lophotrochozoa</taxon>
        <taxon>Platyhelminthes</taxon>
        <taxon>Cestoda</taxon>
        <taxon>Eucestoda</taxon>
        <taxon>Cyclophyllidea</taxon>
        <taxon>Hymenolepididae</taxon>
        <taxon>Rodentolepis</taxon>
    </lineage>
</organism>
<protein>
    <submittedName>
        <fullName evidence="4">FERM domain-containing protein</fullName>
    </submittedName>
</protein>
<reference evidence="4" key="1">
    <citation type="submission" date="2017-02" db="UniProtKB">
        <authorList>
            <consortium name="WormBaseParasite"/>
        </authorList>
    </citation>
    <scope>IDENTIFICATION</scope>
</reference>
<dbReference type="OrthoDB" id="5854685at2759"/>
<reference evidence="2 3" key="2">
    <citation type="submission" date="2018-11" db="EMBL/GenBank/DDBJ databases">
        <authorList>
            <consortium name="Pathogen Informatics"/>
        </authorList>
    </citation>
    <scope>NUCLEOTIDE SEQUENCE [LARGE SCALE GENOMIC DNA]</scope>
</reference>
<dbReference type="EMBL" id="UZAE01015313">
    <property type="protein sequence ID" value="VDO15662.1"/>
    <property type="molecule type" value="Genomic_DNA"/>
</dbReference>
<dbReference type="WBParaSite" id="HNAJ_0001337801-mRNA-1">
    <property type="protein sequence ID" value="HNAJ_0001337801-mRNA-1"/>
    <property type="gene ID" value="HNAJ_0001337801"/>
</dbReference>
<dbReference type="SUPFAM" id="SSF50729">
    <property type="entry name" value="PH domain-like"/>
    <property type="match status" value="1"/>
</dbReference>
<dbReference type="Proteomes" id="UP000278807">
    <property type="component" value="Unassembled WGS sequence"/>
</dbReference>
<name>A0A0R3TZS9_RODNA</name>
<dbReference type="PANTHER" id="PTHR23280:SF21">
    <property type="entry name" value="PROTEIN 4.1 HOMOLOG"/>
    <property type="match status" value="1"/>
</dbReference>
<evidence type="ECO:0000313" key="3">
    <source>
        <dbReference type="Proteomes" id="UP000278807"/>
    </source>
</evidence>
<dbReference type="AlphaFoldDB" id="A0A0R3TZS9"/>
<proteinExistence type="predicted"/>
<dbReference type="InterPro" id="IPR018980">
    <property type="entry name" value="FERM_PH-like_C"/>
</dbReference>